<dbReference type="Gene3D" id="1.10.10.60">
    <property type="entry name" value="Homeodomain-like"/>
    <property type="match status" value="1"/>
</dbReference>
<sequence>MKRVPVNSGFPMIRGAVMGPIVRALDAAGADCDALLAEFGLSRRQLSNPYEIVALGRYVGAFERAAEVLDEPFLGLRLGAELQLTELGPAGLVFMSSPTLGAAIRKFTDTLGSWQSATAVDLVSDNAWPMWSYRIAHTQIWPRRQDAEYSVSAMCHMIRQVRGAAWTPCEIHFEHAAPEDLKPYMRLFRVPVRFQQPANGVVVHPHDLDTPLKSADVQMARMMERHATDLISRDTIPHTLVDQVRDLVTRRLAREKLVVGDIAKDLGLSDRSLQRHLADAGTSVRQIIREERERSVAVLREQEGMTNAAVARAVGYADATVLWRATRNWGRAGAKRTR</sequence>
<keyword evidence="1" id="KW-0238">DNA-binding</keyword>
<evidence type="ECO:0000313" key="3">
    <source>
        <dbReference type="EMBL" id="TDG07497.1"/>
    </source>
</evidence>
<accession>A0A4R5LFC8</accession>
<dbReference type="RefSeq" id="WP_133183520.1">
    <property type="nucleotide sequence ID" value="NZ_SMOD01000010.1"/>
</dbReference>
<gene>
    <name evidence="3" type="ORF">E1N52_14880</name>
</gene>
<name>A0A4R5LFC8_9BURK</name>
<dbReference type="GO" id="GO:0005829">
    <property type="term" value="C:cytosol"/>
    <property type="evidence" value="ECO:0007669"/>
    <property type="project" value="TreeGrafter"/>
</dbReference>
<dbReference type="InterPro" id="IPR018060">
    <property type="entry name" value="HTH_AraC"/>
</dbReference>
<dbReference type="OrthoDB" id="6506763at2"/>
<comment type="caution">
    <text evidence="3">The sequence shown here is derived from an EMBL/GenBank/DDBJ whole genome shotgun (WGS) entry which is preliminary data.</text>
</comment>
<dbReference type="AlphaFoldDB" id="A0A4R5LFC8"/>
<feature type="domain" description="HTH araC/xylS-type" evidence="2">
    <location>
        <begin position="242"/>
        <end position="338"/>
    </location>
</feature>
<organism evidence="3 4">
    <name type="scientific">Paraburkholderia guartelaensis</name>
    <dbReference type="NCBI Taxonomy" id="2546446"/>
    <lineage>
        <taxon>Bacteria</taxon>
        <taxon>Pseudomonadati</taxon>
        <taxon>Pseudomonadota</taxon>
        <taxon>Betaproteobacteria</taxon>
        <taxon>Burkholderiales</taxon>
        <taxon>Burkholderiaceae</taxon>
        <taxon>Paraburkholderia</taxon>
    </lineage>
</organism>
<dbReference type="Proteomes" id="UP000295606">
    <property type="component" value="Unassembled WGS sequence"/>
</dbReference>
<dbReference type="PANTHER" id="PTHR47894">
    <property type="entry name" value="HTH-TYPE TRANSCRIPTIONAL REGULATOR GADX"/>
    <property type="match status" value="1"/>
</dbReference>
<evidence type="ECO:0000313" key="4">
    <source>
        <dbReference type="Proteomes" id="UP000295606"/>
    </source>
</evidence>
<dbReference type="EMBL" id="SMOD01000010">
    <property type="protein sequence ID" value="TDG07497.1"/>
    <property type="molecule type" value="Genomic_DNA"/>
</dbReference>
<dbReference type="SMART" id="SM00342">
    <property type="entry name" value="HTH_ARAC"/>
    <property type="match status" value="1"/>
</dbReference>
<dbReference type="PANTHER" id="PTHR47894:SF4">
    <property type="entry name" value="HTH-TYPE TRANSCRIPTIONAL REGULATOR GADX"/>
    <property type="match status" value="1"/>
</dbReference>
<dbReference type="GO" id="GO:0000976">
    <property type="term" value="F:transcription cis-regulatory region binding"/>
    <property type="evidence" value="ECO:0007669"/>
    <property type="project" value="TreeGrafter"/>
</dbReference>
<protein>
    <submittedName>
        <fullName evidence="3">AraC family transcriptional regulator</fullName>
    </submittedName>
</protein>
<proteinExistence type="predicted"/>
<evidence type="ECO:0000259" key="2">
    <source>
        <dbReference type="PROSITE" id="PS01124"/>
    </source>
</evidence>
<evidence type="ECO:0000256" key="1">
    <source>
        <dbReference type="ARBA" id="ARBA00023125"/>
    </source>
</evidence>
<dbReference type="PROSITE" id="PS01124">
    <property type="entry name" value="HTH_ARAC_FAMILY_2"/>
    <property type="match status" value="1"/>
</dbReference>
<dbReference type="Pfam" id="PF12625">
    <property type="entry name" value="Arabinose_bd"/>
    <property type="match status" value="1"/>
</dbReference>
<dbReference type="InterPro" id="IPR032687">
    <property type="entry name" value="AraC-type_N"/>
</dbReference>
<reference evidence="3 4" key="1">
    <citation type="submission" date="2019-03" db="EMBL/GenBank/DDBJ databases">
        <title>Paraburkholderia sp. isolated from native Mimosa gymnas in Guartela State Park, Brazil.</title>
        <authorList>
            <person name="Paulitsch F."/>
            <person name="Hungria M."/>
            <person name="Delamuta J.R.M."/>
            <person name="Ribeiro R.A."/>
            <person name="Dall'Agnol R."/>
            <person name="Silva J.S.B."/>
        </authorList>
    </citation>
    <scope>NUCLEOTIDE SEQUENCE [LARGE SCALE GENOMIC DNA]</scope>
    <source>
        <strain evidence="3 4">CNPSo 3008</strain>
    </source>
</reference>
<dbReference type="GO" id="GO:0003700">
    <property type="term" value="F:DNA-binding transcription factor activity"/>
    <property type="evidence" value="ECO:0007669"/>
    <property type="project" value="InterPro"/>
</dbReference>